<reference evidence="2" key="1">
    <citation type="journal article" date="2016" name="Nat. Biotechnol.">
        <title>Sequencing wild and cultivated cassava and related species reveals extensive interspecific hybridization and genetic diversity.</title>
        <authorList>
            <person name="Bredeson J.V."/>
            <person name="Lyons J.B."/>
            <person name="Prochnik S.E."/>
            <person name="Wu G.A."/>
            <person name="Ha C.M."/>
            <person name="Edsinger-Gonzales E."/>
            <person name="Grimwood J."/>
            <person name="Schmutz J."/>
            <person name="Rabbi I.Y."/>
            <person name="Egesi C."/>
            <person name="Nauluvula P."/>
            <person name="Lebot V."/>
            <person name="Ndunguru J."/>
            <person name="Mkamilo G."/>
            <person name="Bart R.S."/>
            <person name="Setter T.L."/>
            <person name="Gleadow R.M."/>
            <person name="Kulakow P."/>
            <person name="Ferguson M.E."/>
            <person name="Rounsley S."/>
            <person name="Rokhsar D.S."/>
        </authorList>
    </citation>
    <scope>NUCLEOTIDE SEQUENCE [LARGE SCALE GENOMIC DNA]</scope>
    <source>
        <strain evidence="2">cv. AM560-2</strain>
    </source>
</reference>
<organism evidence="1 2">
    <name type="scientific">Manihot esculenta</name>
    <name type="common">Cassava</name>
    <name type="synonym">Jatropha manihot</name>
    <dbReference type="NCBI Taxonomy" id="3983"/>
    <lineage>
        <taxon>Eukaryota</taxon>
        <taxon>Viridiplantae</taxon>
        <taxon>Streptophyta</taxon>
        <taxon>Embryophyta</taxon>
        <taxon>Tracheophyta</taxon>
        <taxon>Spermatophyta</taxon>
        <taxon>Magnoliopsida</taxon>
        <taxon>eudicotyledons</taxon>
        <taxon>Gunneridae</taxon>
        <taxon>Pentapetalae</taxon>
        <taxon>rosids</taxon>
        <taxon>fabids</taxon>
        <taxon>Malpighiales</taxon>
        <taxon>Euphorbiaceae</taxon>
        <taxon>Crotonoideae</taxon>
        <taxon>Manihoteae</taxon>
        <taxon>Manihot</taxon>
    </lineage>
</organism>
<keyword evidence="2" id="KW-1185">Reference proteome</keyword>
<sequence>MRVLARATKAGASIIKLPSFLEIFYFFSSSYNTQFVVLEFESWSVAKNQENPSSLAPSSIAHLGFFNFHLSTESMDESPSQLVSEIGAQLARLPRPNKDFLVKSLRQAATALSQIEQPSSSLASKKMEVMKKLENAIQPLSKSIIKRGLLRHSDKDVKLLVAICVSEIFRILAPEPPFEDRYLRDVFKLILSMFAELADITSPYFSRRVKILETVARCKCCVIMLDIDCNDLVIDMFNIFFSVVRENHQRSLINDIMSIMTHILNEEASKPLSDVILRNLIKEGMAESPAASKLAISVIESCAEKLEPFVCGFLTSCSLDRDAVENELKEFYHEILFKVFQCAPQMLLAVIPNLAQELLTDQVDVRIKAVNLIGKLFALPEHHVAQKYRNLFVEFKNRFSDKSVEVRLSALQCAKACYMSNPSAKESSELLSAVGGRFLDFDDRVRTLAVVVVCDIARLNLKIFPPELISKAAERLRDKKVSVRKKALQKLTEVYQDYCNKCSEGYLNIGNHFEQIPCKILMLCYDKDCKDFRSQNMEHILAEDLFPIHLSVEDRTRHWIHFFSLFTPLHVKALNSILTQKRRLQTEMQSYLVLRKKQKDNSSEEMQKRTKNSFMKMSASFPDASKAEDCFHKLNQMKDNNIFSALEQLLVESTIINAKTMRDKFLKMIGDKHPCFEFLQLLSSKCSFNVFSSEHVRCILDQLSGNISGYGNLEASSTKLLLVIINIFPSLLRGSEEQFRMLLEKHPIKDVLIEVLAKAAPYISVKFSDFYPFLERVCVEGTRAQSKHAVSAIASLITSSEQFIFSRLCKELVASLHRGWNTPTILQSLGCIAQHSVSSFEAQYGEIRSYIFEKIFQEEQSDGLTAVDETSECSYSCKLKIYGLKTLVKSFLPHRGSHINRQIDELLHILLSLLQKGDAFDGIILSASDKPHIRLAAAKSVLRLSRRWDLHVSPKTFCFTILMAKDSSSLVRRKFLDKTHKLLKEHAIPSRYASAFALAAFDCSKDLQDASSKYMEEFIKEYSIEARNHQPSAVQGESFTDYPAYVVVFLIHILAHDSGFPTEDCQDEQVYADFVSPLFWVVRALVNSNVVNGNKDLVNDAVVYLLSIFRAIKRAEDAIDASRTPKLQILAEIGMSSVNALTYSGVSSSRAPGLIFLPSSLYRICLDKKSNEFPVDDNFIKRVVQSLKSQFSMVVSCLPRRGRKYQEDGIRSGDAKYNTLNLASHKQAKLLGIEATEMHGSLRQDIVLGHRQRCAVSESVGLHIEHCKENAPMSSKSIQEKQISSSCDSATMEPSPSLSQSHESGALIGKRIKLLSPIDKCFYSGTVVGFNPCNNTHKISYDSGDVELLCLDSESWETICDDSSKEKETVLADESNIFHSSDCDLVGCSCLGGMGETTCKLGDGASIQSQNLANKENEKFCTRMTSFPDKGKKRQKILSETSASEVINVTGDAPVRRSRRRKV</sequence>
<evidence type="ECO:0000313" key="1">
    <source>
        <dbReference type="EMBL" id="KAG8633101.1"/>
    </source>
</evidence>
<protein>
    <submittedName>
        <fullName evidence="1">Uncharacterized protein</fullName>
    </submittedName>
</protein>
<accession>A0ACB7G306</accession>
<evidence type="ECO:0000313" key="2">
    <source>
        <dbReference type="Proteomes" id="UP000091857"/>
    </source>
</evidence>
<dbReference type="EMBL" id="CM004404">
    <property type="protein sequence ID" value="KAG8633101.1"/>
    <property type="molecule type" value="Genomic_DNA"/>
</dbReference>
<name>A0ACB7G306_MANES</name>
<dbReference type="Proteomes" id="UP000091857">
    <property type="component" value="Chromosome 18"/>
</dbReference>
<proteinExistence type="predicted"/>
<gene>
    <name evidence="1" type="ORF">MANES_18G076700v8</name>
</gene>
<comment type="caution">
    <text evidence="1">The sequence shown here is derived from an EMBL/GenBank/DDBJ whole genome shotgun (WGS) entry which is preliminary data.</text>
</comment>